<dbReference type="InterPro" id="IPR017850">
    <property type="entry name" value="Alkaline_phosphatase_core_sf"/>
</dbReference>
<dbReference type="InterPro" id="IPR000917">
    <property type="entry name" value="Sulfatase_N"/>
</dbReference>
<evidence type="ECO:0000313" key="3">
    <source>
        <dbReference type="Proteomes" id="UP000264036"/>
    </source>
</evidence>
<protein>
    <submittedName>
        <fullName evidence="2">Sulfatase</fullName>
    </submittedName>
</protein>
<dbReference type="Proteomes" id="UP000264036">
    <property type="component" value="Unassembled WGS sequence"/>
</dbReference>
<proteinExistence type="predicted"/>
<dbReference type="PANTHER" id="PTHR46615:SF1">
    <property type="entry name" value="ARYLSULFATASE K"/>
    <property type="match status" value="1"/>
</dbReference>
<dbReference type="CDD" id="cd16037">
    <property type="entry name" value="sulfatase_like"/>
    <property type="match status" value="1"/>
</dbReference>
<organism evidence="2 3">
    <name type="scientific">Advenella kashmirensis</name>
    <dbReference type="NCBI Taxonomy" id="310575"/>
    <lineage>
        <taxon>Bacteria</taxon>
        <taxon>Pseudomonadati</taxon>
        <taxon>Pseudomonadota</taxon>
        <taxon>Betaproteobacteria</taxon>
        <taxon>Burkholderiales</taxon>
        <taxon>Alcaligenaceae</taxon>
    </lineage>
</organism>
<dbReference type="EMBL" id="DOEK01000040">
    <property type="protein sequence ID" value="HBP31519.1"/>
    <property type="molecule type" value="Genomic_DNA"/>
</dbReference>
<dbReference type="Gene3D" id="3.40.720.10">
    <property type="entry name" value="Alkaline Phosphatase, subunit A"/>
    <property type="match status" value="1"/>
</dbReference>
<comment type="caution">
    <text evidence="2">The sequence shown here is derived from an EMBL/GenBank/DDBJ whole genome shotgun (WGS) entry which is preliminary data.</text>
</comment>
<dbReference type="SUPFAM" id="SSF53649">
    <property type="entry name" value="Alkaline phosphatase-like"/>
    <property type="match status" value="1"/>
</dbReference>
<evidence type="ECO:0000259" key="1">
    <source>
        <dbReference type="Pfam" id="PF00884"/>
    </source>
</evidence>
<dbReference type="GO" id="GO:0004065">
    <property type="term" value="F:arylsulfatase activity"/>
    <property type="evidence" value="ECO:0007669"/>
    <property type="project" value="TreeGrafter"/>
</dbReference>
<sequence length="483" mass="53955">MTTKQSGRRIAIVVMSDEHSGVALSSAGHPWIKTPYMDSFGGANTRFASAYTNSPICIPARAAFTTGLYAHESRNWDNALPYYGTPKGWTHKLRDAGIDVTSIGKLHYRSEQEDTGFTRQILPMHVVNGVGDLLGSVRDPLPVRHKSRAMADEVGIGESSYTRYDRDIAKASIEWIKGHAEKDRWVLFSSFVVPHFPLIAPEQFASQYRLEDIPLPKLSKEQDRNDHPWIDSFRKCFTHDNYFDDQKRRHALLSYGALCSFMDDHFRQICETIDECGLADEALVIYTSDHGDNMGTRGLWGKSTMYEEASRIPLLMRAPGHTTSRVVGTHVSLVDVAPTLLEWMGVPVPESLPGKSLLKIAAQPDDPQRVVFSEYHAAGAESAAYMVRQGKWKLIYYVGREPQLFDMDNDPEELNDLASGESYSAVVEQLKTVLRTIVDPEQQDAIAKDDQIKLLDEHGGRQAVIDRGGFGATPAPGAQPEFR</sequence>
<dbReference type="AlphaFoldDB" id="A0A356LKY1"/>
<dbReference type="Pfam" id="PF00884">
    <property type="entry name" value="Sulfatase"/>
    <property type="match status" value="1"/>
</dbReference>
<gene>
    <name evidence="2" type="ORF">DD666_19180</name>
</gene>
<feature type="domain" description="Sulfatase N-terminal" evidence="1">
    <location>
        <begin position="12"/>
        <end position="346"/>
    </location>
</feature>
<evidence type="ECO:0000313" key="2">
    <source>
        <dbReference type="EMBL" id="HBP31519.1"/>
    </source>
</evidence>
<dbReference type="InterPro" id="IPR051849">
    <property type="entry name" value="GAG-degrading_sulfatase"/>
</dbReference>
<name>A0A356LKY1_9BURK</name>
<reference evidence="2 3" key="1">
    <citation type="journal article" date="2018" name="Nat. Biotechnol.">
        <title>A standardized bacterial taxonomy based on genome phylogeny substantially revises the tree of life.</title>
        <authorList>
            <person name="Parks D.H."/>
            <person name="Chuvochina M."/>
            <person name="Waite D.W."/>
            <person name="Rinke C."/>
            <person name="Skarshewski A."/>
            <person name="Chaumeil P.A."/>
            <person name="Hugenholtz P."/>
        </authorList>
    </citation>
    <scope>NUCLEOTIDE SEQUENCE [LARGE SCALE GENOMIC DNA]</scope>
    <source>
        <strain evidence="2">UBA10707</strain>
    </source>
</reference>
<accession>A0A356LKY1</accession>
<dbReference type="GO" id="GO:0015024">
    <property type="term" value="F:glucuronate-2-sulfatase activity"/>
    <property type="evidence" value="ECO:0007669"/>
    <property type="project" value="TreeGrafter"/>
</dbReference>
<dbReference type="PANTHER" id="PTHR46615">
    <property type="entry name" value="ARYLSULFATASE K"/>
    <property type="match status" value="1"/>
</dbReference>